<organism evidence="11 12">
    <name type="scientific">Tetranychus urticae</name>
    <name type="common">Two-spotted spider mite</name>
    <dbReference type="NCBI Taxonomy" id="32264"/>
    <lineage>
        <taxon>Eukaryota</taxon>
        <taxon>Metazoa</taxon>
        <taxon>Ecdysozoa</taxon>
        <taxon>Arthropoda</taxon>
        <taxon>Chelicerata</taxon>
        <taxon>Arachnida</taxon>
        <taxon>Acari</taxon>
        <taxon>Acariformes</taxon>
        <taxon>Trombidiformes</taxon>
        <taxon>Prostigmata</taxon>
        <taxon>Eleutherengona</taxon>
        <taxon>Raphignathae</taxon>
        <taxon>Tetranychoidea</taxon>
        <taxon>Tetranychidae</taxon>
        <taxon>Tetranychus</taxon>
    </lineage>
</organism>
<evidence type="ECO:0000256" key="6">
    <source>
        <dbReference type="ARBA" id="ARBA00023136"/>
    </source>
</evidence>
<reference evidence="11" key="2">
    <citation type="submission" date="2015-06" db="UniProtKB">
        <authorList>
            <consortium name="EnsemblMetazoa"/>
        </authorList>
    </citation>
    <scope>IDENTIFICATION</scope>
</reference>
<dbReference type="AlphaFoldDB" id="T1KTT4"/>
<evidence type="ECO:0000259" key="10">
    <source>
        <dbReference type="PROSITE" id="PS51012"/>
    </source>
</evidence>
<dbReference type="InterPro" id="IPR027417">
    <property type="entry name" value="P-loop_NTPase"/>
</dbReference>
<evidence type="ECO:0000259" key="9">
    <source>
        <dbReference type="PROSITE" id="PS50893"/>
    </source>
</evidence>
<dbReference type="Pfam" id="PF12698">
    <property type="entry name" value="ABC2_membrane_3"/>
    <property type="match status" value="1"/>
</dbReference>
<comment type="subcellular location">
    <subcellularLocation>
        <location evidence="1">Membrane</location>
        <topology evidence="1">Multi-pass membrane protein</topology>
    </subcellularLocation>
</comment>
<sequence length="716" mass="79944">MDIQQITVSDQQPKFAVQVDDLYLGYNQTGNVLKGVQLNVKPASIYGLLGPSGCGKTSLIKCLVGYFKPARGSITINGYPLGHEKLGIPGPGVGYMPQECQLYNELTIEETLKYFGRLFLMETKKIEQNIDHLITLLDLPPKSRLVSSLSGGQMRRVSFAASIINKPKLVILDEPTAGVDPMVTKSIWNHLSHLSKKLSITVIVTTHYIEEARKADCVGLMRKGKILAQDSPGVIMKRYGAVTLEQAFLCVCNKIQVSERSMSSIEPSSSQLSPETSSSLQEPEIPNGNTDDELNECPGEIIYRPKAAISPLDFNKLFTVNLDHWFTIVSIIFWKNTLRNLRNIPFMVLQFIVPVVPVVLLCIAVGLDPFDVRVAIVNDDLGGKYSALFLKHIDKYHINAVPYNSLEESLQDIRQVKTWGALHFKRNFSASIMSRIDFYEPTLTNSTIEASTIKLYADLTDDLTAIHVKRSLDRTFHAFVQDSLADKGQKPTIAALPIKMEQPIFGEANLNRHDNFKRFTLPGFMAAVCFTIGYTITAVIISFERNDNMLDRHYVIGVSPLQFLVAHAFNRQISNIIQISTILITSVYVLQILDMPAFTQLLTSFFILFIISINGMSLGMVISSQSSRIDLIFTFSIAAMFAFMIFSGVLWPIESMGPWLRALSQLSPVTQGAQGLRNTLLRGLGPWHSAVLPTFYVCFGWSCLLFVIGIRQFKFT</sequence>
<name>T1KTT4_TETUR</name>
<dbReference type="PANTHER" id="PTHR43038:SF3">
    <property type="entry name" value="ABC TRANSPORTER G FAMILY MEMBER 20 ISOFORM X1"/>
    <property type="match status" value="1"/>
</dbReference>
<keyword evidence="12" id="KW-1185">Reference proteome</keyword>
<dbReference type="GO" id="GO:0016887">
    <property type="term" value="F:ATP hydrolysis activity"/>
    <property type="evidence" value="ECO:0007669"/>
    <property type="project" value="InterPro"/>
</dbReference>
<feature type="transmembrane region" description="Helical" evidence="8">
    <location>
        <begin position="346"/>
        <end position="367"/>
    </location>
</feature>
<keyword evidence="4" id="KW-0067">ATP-binding</keyword>
<evidence type="ECO:0000256" key="3">
    <source>
        <dbReference type="ARBA" id="ARBA00022741"/>
    </source>
</evidence>
<keyword evidence="3" id="KW-0547">Nucleotide-binding</keyword>
<dbReference type="KEGG" id="tut:107367277"/>
<dbReference type="EnsemblMetazoa" id="tetur21g00940.1">
    <property type="protein sequence ID" value="tetur21g00940.1"/>
    <property type="gene ID" value="tetur21g00940"/>
</dbReference>
<dbReference type="STRING" id="32264.T1KTT4"/>
<evidence type="ECO:0000256" key="8">
    <source>
        <dbReference type="SAM" id="Phobius"/>
    </source>
</evidence>
<dbReference type="eggNOG" id="KOG0059">
    <property type="taxonomic scope" value="Eukaryota"/>
</dbReference>
<dbReference type="Proteomes" id="UP000015104">
    <property type="component" value="Unassembled WGS sequence"/>
</dbReference>
<feature type="compositionally biased region" description="Low complexity" evidence="7">
    <location>
        <begin position="264"/>
        <end position="284"/>
    </location>
</feature>
<dbReference type="Pfam" id="PF00005">
    <property type="entry name" value="ABC_tran"/>
    <property type="match status" value="1"/>
</dbReference>
<feature type="region of interest" description="Disordered" evidence="7">
    <location>
        <begin position="264"/>
        <end position="292"/>
    </location>
</feature>
<dbReference type="GO" id="GO:0005524">
    <property type="term" value="F:ATP binding"/>
    <property type="evidence" value="ECO:0007669"/>
    <property type="project" value="UniProtKB-KW"/>
</dbReference>
<dbReference type="InterPro" id="IPR013525">
    <property type="entry name" value="ABC2_TM"/>
</dbReference>
<protein>
    <submittedName>
        <fullName evidence="11">Uncharacterized protein</fullName>
    </submittedName>
</protein>
<dbReference type="InterPro" id="IPR003439">
    <property type="entry name" value="ABC_transporter-like_ATP-bd"/>
</dbReference>
<feature type="transmembrane region" description="Helical" evidence="8">
    <location>
        <begin position="690"/>
        <end position="710"/>
    </location>
</feature>
<evidence type="ECO:0000256" key="1">
    <source>
        <dbReference type="ARBA" id="ARBA00004141"/>
    </source>
</evidence>
<dbReference type="PROSITE" id="PS51012">
    <property type="entry name" value="ABC_TM2"/>
    <property type="match status" value="1"/>
</dbReference>
<dbReference type="PROSITE" id="PS50893">
    <property type="entry name" value="ABC_TRANSPORTER_2"/>
    <property type="match status" value="1"/>
</dbReference>
<dbReference type="OrthoDB" id="6150516at2759"/>
<feature type="domain" description="ABC transporter" evidence="9">
    <location>
        <begin position="17"/>
        <end position="248"/>
    </location>
</feature>
<keyword evidence="6 8" id="KW-0472">Membrane</keyword>
<dbReference type="OMA" id="IMASCNA"/>
<dbReference type="PROSITE" id="PS00211">
    <property type="entry name" value="ABC_TRANSPORTER_1"/>
    <property type="match status" value="1"/>
</dbReference>
<evidence type="ECO:0000256" key="7">
    <source>
        <dbReference type="SAM" id="MobiDB-lite"/>
    </source>
</evidence>
<keyword evidence="5 8" id="KW-1133">Transmembrane helix</keyword>
<feature type="transmembrane region" description="Helical" evidence="8">
    <location>
        <begin position="576"/>
        <end position="593"/>
    </location>
</feature>
<reference evidence="12" key="1">
    <citation type="submission" date="2011-08" db="EMBL/GenBank/DDBJ databases">
        <authorList>
            <person name="Rombauts S."/>
        </authorList>
    </citation>
    <scope>NUCLEOTIDE SEQUENCE</scope>
    <source>
        <strain evidence="12">London</strain>
    </source>
</reference>
<evidence type="ECO:0000256" key="4">
    <source>
        <dbReference type="ARBA" id="ARBA00022840"/>
    </source>
</evidence>
<evidence type="ECO:0000256" key="2">
    <source>
        <dbReference type="ARBA" id="ARBA00022692"/>
    </source>
</evidence>
<dbReference type="GO" id="GO:0016020">
    <property type="term" value="C:membrane"/>
    <property type="evidence" value="ECO:0007669"/>
    <property type="project" value="UniProtKB-SubCell"/>
</dbReference>
<keyword evidence="2 8" id="KW-0812">Transmembrane</keyword>
<dbReference type="HOGENOM" id="CLU_014367_1_0_1"/>
<dbReference type="EMBL" id="CAEY01000546">
    <property type="status" value="NOT_ANNOTATED_CDS"/>
    <property type="molecule type" value="Genomic_DNA"/>
</dbReference>
<dbReference type="PANTHER" id="PTHR43038">
    <property type="entry name" value="ATP-BINDING CASSETTE, SUB-FAMILY H, MEMBER 1"/>
    <property type="match status" value="1"/>
</dbReference>
<dbReference type="InterPro" id="IPR003593">
    <property type="entry name" value="AAA+_ATPase"/>
</dbReference>
<evidence type="ECO:0000313" key="12">
    <source>
        <dbReference type="Proteomes" id="UP000015104"/>
    </source>
</evidence>
<gene>
    <name evidence="11" type="primary">107367277</name>
</gene>
<dbReference type="GO" id="GO:0140359">
    <property type="term" value="F:ABC-type transporter activity"/>
    <property type="evidence" value="ECO:0007669"/>
    <property type="project" value="InterPro"/>
</dbReference>
<dbReference type="InterPro" id="IPR017871">
    <property type="entry name" value="ABC_transporter-like_CS"/>
</dbReference>
<feature type="transmembrane region" description="Helical" evidence="8">
    <location>
        <begin position="631"/>
        <end position="653"/>
    </location>
</feature>
<feature type="transmembrane region" description="Helical" evidence="8">
    <location>
        <begin position="519"/>
        <end position="541"/>
    </location>
</feature>
<accession>T1KTT4</accession>
<feature type="transmembrane region" description="Helical" evidence="8">
    <location>
        <begin position="605"/>
        <end position="624"/>
    </location>
</feature>
<evidence type="ECO:0000313" key="11">
    <source>
        <dbReference type="EnsemblMetazoa" id="tetur21g00940.1"/>
    </source>
</evidence>
<dbReference type="InterPro" id="IPR047817">
    <property type="entry name" value="ABC2_TM_bact-type"/>
</dbReference>
<evidence type="ECO:0000256" key="5">
    <source>
        <dbReference type="ARBA" id="ARBA00022989"/>
    </source>
</evidence>
<dbReference type="Gene3D" id="3.40.50.300">
    <property type="entry name" value="P-loop containing nucleotide triphosphate hydrolases"/>
    <property type="match status" value="1"/>
</dbReference>
<feature type="domain" description="ABC transmembrane type-2" evidence="10">
    <location>
        <begin position="482"/>
        <end position="716"/>
    </location>
</feature>
<dbReference type="SMART" id="SM00382">
    <property type="entry name" value="AAA"/>
    <property type="match status" value="1"/>
</dbReference>
<proteinExistence type="predicted"/>
<dbReference type="SUPFAM" id="SSF52540">
    <property type="entry name" value="P-loop containing nucleoside triphosphate hydrolases"/>
    <property type="match status" value="1"/>
</dbReference>